<organism evidence="7 8">
    <name type="scientific">Vigna mungo</name>
    <name type="common">Black gram</name>
    <name type="synonym">Phaseolus mungo</name>
    <dbReference type="NCBI Taxonomy" id="3915"/>
    <lineage>
        <taxon>Eukaryota</taxon>
        <taxon>Viridiplantae</taxon>
        <taxon>Streptophyta</taxon>
        <taxon>Embryophyta</taxon>
        <taxon>Tracheophyta</taxon>
        <taxon>Spermatophyta</taxon>
        <taxon>Magnoliopsida</taxon>
        <taxon>eudicotyledons</taxon>
        <taxon>Gunneridae</taxon>
        <taxon>Pentapetalae</taxon>
        <taxon>rosids</taxon>
        <taxon>fabids</taxon>
        <taxon>Fabales</taxon>
        <taxon>Fabaceae</taxon>
        <taxon>Papilionoideae</taxon>
        <taxon>50 kb inversion clade</taxon>
        <taxon>NPAAA clade</taxon>
        <taxon>indigoferoid/millettioid clade</taxon>
        <taxon>Phaseoleae</taxon>
        <taxon>Vigna</taxon>
    </lineage>
</organism>
<dbReference type="EMBL" id="CP144695">
    <property type="protein sequence ID" value="WVZ08193.1"/>
    <property type="molecule type" value="Genomic_DNA"/>
</dbReference>
<evidence type="ECO:0000313" key="7">
    <source>
        <dbReference type="EMBL" id="WVZ08193.1"/>
    </source>
</evidence>
<keyword evidence="8" id="KW-1185">Reference proteome</keyword>
<dbReference type="Pfam" id="PF00854">
    <property type="entry name" value="PTR2"/>
    <property type="match status" value="2"/>
</dbReference>
<name>A0AAQ3RWY7_VIGMU</name>
<dbReference type="SUPFAM" id="SSF103473">
    <property type="entry name" value="MFS general substrate transporter"/>
    <property type="match status" value="2"/>
</dbReference>
<keyword evidence="4 6" id="KW-1133">Transmembrane helix</keyword>
<evidence type="ECO:0000256" key="2">
    <source>
        <dbReference type="ARBA" id="ARBA00005982"/>
    </source>
</evidence>
<feature type="transmembrane region" description="Helical" evidence="6">
    <location>
        <begin position="420"/>
        <end position="441"/>
    </location>
</feature>
<feature type="transmembrane region" description="Helical" evidence="6">
    <location>
        <begin position="701"/>
        <end position="724"/>
    </location>
</feature>
<evidence type="ECO:0000256" key="5">
    <source>
        <dbReference type="ARBA" id="ARBA00023136"/>
    </source>
</evidence>
<evidence type="ECO:0000256" key="4">
    <source>
        <dbReference type="ARBA" id="ARBA00022989"/>
    </source>
</evidence>
<feature type="transmembrane region" description="Helical" evidence="6">
    <location>
        <begin position="380"/>
        <end position="400"/>
    </location>
</feature>
<feature type="transmembrane region" description="Helical" evidence="6">
    <location>
        <begin position="594"/>
        <end position="613"/>
    </location>
</feature>
<dbReference type="GO" id="GO:0016020">
    <property type="term" value="C:membrane"/>
    <property type="evidence" value="ECO:0007669"/>
    <property type="project" value="UniProtKB-SubCell"/>
</dbReference>
<feature type="transmembrane region" description="Helical" evidence="6">
    <location>
        <begin position="885"/>
        <end position="905"/>
    </location>
</feature>
<feature type="transmembrane region" description="Helical" evidence="6">
    <location>
        <begin position="338"/>
        <end position="360"/>
    </location>
</feature>
<dbReference type="InterPro" id="IPR000109">
    <property type="entry name" value="POT_fam"/>
</dbReference>
<feature type="transmembrane region" description="Helical" evidence="6">
    <location>
        <begin position="1010"/>
        <end position="1031"/>
    </location>
</feature>
<evidence type="ECO:0000313" key="8">
    <source>
        <dbReference type="Proteomes" id="UP001374535"/>
    </source>
</evidence>
<feature type="transmembrane region" description="Helical" evidence="6">
    <location>
        <begin position="660"/>
        <end position="680"/>
    </location>
</feature>
<feature type="transmembrane region" description="Helical" evidence="6">
    <location>
        <begin position="925"/>
        <end position="946"/>
    </location>
</feature>
<protein>
    <submittedName>
        <fullName evidence="7">Uncharacterized protein</fullName>
    </submittedName>
</protein>
<gene>
    <name evidence="7" type="ORF">V8G54_021539</name>
</gene>
<evidence type="ECO:0000256" key="6">
    <source>
        <dbReference type="SAM" id="Phobius"/>
    </source>
</evidence>
<accession>A0AAQ3RWY7</accession>
<feature type="transmembrane region" description="Helical" evidence="6">
    <location>
        <begin position="843"/>
        <end position="865"/>
    </location>
</feature>
<feature type="transmembrane region" description="Helical" evidence="6">
    <location>
        <begin position="1054"/>
        <end position="1074"/>
    </location>
</feature>
<keyword evidence="3 6" id="KW-0812">Transmembrane</keyword>
<comment type="subcellular location">
    <subcellularLocation>
        <location evidence="1">Membrane</location>
        <topology evidence="1">Multi-pass membrane protein</topology>
    </subcellularLocation>
</comment>
<dbReference type="AlphaFoldDB" id="A0AAQ3RWY7"/>
<dbReference type="InterPro" id="IPR036259">
    <property type="entry name" value="MFS_trans_sf"/>
</dbReference>
<proteinExistence type="inferred from homology"/>
<feature type="transmembrane region" description="Helical" evidence="6">
    <location>
        <begin position="730"/>
        <end position="750"/>
    </location>
</feature>
<feature type="transmembrane region" description="Helical" evidence="6">
    <location>
        <begin position="620"/>
        <end position="640"/>
    </location>
</feature>
<reference evidence="7 8" key="1">
    <citation type="journal article" date="2023" name="Life. Sci Alliance">
        <title>Evolutionary insights into 3D genome organization and epigenetic landscape of Vigna mungo.</title>
        <authorList>
            <person name="Junaid A."/>
            <person name="Singh B."/>
            <person name="Bhatia S."/>
        </authorList>
    </citation>
    <scope>NUCLEOTIDE SEQUENCE [LARGE SCALE GENOMIC DNA]</scope>
    <source>
        <strain evidence="7">Urdbean</strain>
    </source>
</reference>
<feature type="transmembrane region" description="Helical" evidence="6">
    <location>
        <begin position="978"/>
        <end position="998"/>
    </location>
</feature>
<feature type="transmembrane region" description="Helical" evidence="6">
    <location>
        <begin position="194"/>
        <end position="216"/>
    </location>
</feature>
<dbReference type="GO" id="GO:0022857">
    <property type="term" value="F:transmembrane transporter activity"/>
    <property type="evidence" value="ECO:0007669"/>
    <property type="project" value="InterPro"/>
</dbReference>
<feature type="transmembrane region" description="Helical" evidence="6">
    <location>
        <begin position="222"/>
        <end position="244"/>
    </location>
</feature>
<dbReference type="Gene3D" id="1.20.1250.20">
    <property type="entry name" value="MFS general substrate transporter like domains"/>
    <property type="match status" value="2"/>
</dbReference>
<sequence>MVQKMKRNGDESEEKEEPKWVLDDSVDYKGRVPLRAATGVWKASLFVLAVTMSERITYFGLSGNLIMYLTRVIHQDLKTATNNVNYWRGATTLLPLIGGFVGDAYTGRFRMILFSSLLYIKGLIMLTMSQFVPSLKPLNNDISDQTNKVHEVVFYLGLYSLALGTGGFRPCSISFGADQFDDEHLEERKEKMSFFNWMTFAFSFALLLGTTVIVYVQDFVSWGVACLALAIVMSLTSIAFYTGIPFYRYKMKPKENPFLPILQVLIAAVRKRNLSCPSNPELLFEVPESENSQRRLLSHTSRFRFLDKAAIVEEKYREEKKENPWRLATVTRVEETKLILNVVPIWLTTVLVGLSVAYGSTLFVKQSAAMNLKISNSFEIPPASMLSLTGFVTMVFVPIYDRVIVPILRKVTGNERGISILRRIGIGLILLIIVMAVAALVETKRLRMVGDEEGTKQETMSWMWMIPQFVIMGIGNAFYLTGLQEYFYEEVPDSMRSIGMALYLSGVGVGFFFSSFLLIIVDHVTGKIGKSWIAEDLMEEEIEKRKRDEKWVRDASVDYKNRVPLRSSTGAWKAALFVLVMHEDLKIATKNVNYWLGATSLMPLIGGFVADAYTGRFHMIIFSSLVYLKGISLLTMSQLIPSLKPCNNEICDRTRKVHEVVFFLALYCIALGIGGFRPSLQSFGADQFDDDHLEERKKKMSFFNWWSFTLCSGVVFGATVVVYVQDFVSWGVAFLILTICMALTIIVFYMGMPFYRYRRTEGNPLMQILQVLIAAIRKRNLICPLNPALLHEIPKSENSQGRLLSHTSRLRFLDKAAIVEDTEEKKENPWRLATVTRVEETKLILNVVPIWLTTLIIAVCIAQSQTLFVKQAAAMNLNIGHNFKIPPASMVSVTAICAIISVPTYDKIIVPFLRKVTGNERGISILRRIGIGLTLLLIVMVVAALVERKRLRMVGDEVVTEGGKKHETMSVLWLVPQYLMIGIGGDTLSIVGLQEYFYDQVPDSMRSLGIALYLSVFGVGYFLSSFLIIIVDNVTGKNGKSWIAKDINSSRLDMFYWLLAIINALNLCLFIFLAKRYTYKTVQRKTGN</sequence>
<evidence type="ECO:0000256" key="3">
    <source>
        <dbReference type="ARBA" id="ARBA00022692"/>
    </source>
</evidence>
<feature type="transmembrane region" description="Helical" evidence="6">
    <location>
        <begin position="152"/>
        <end position="173"/>
    </location>
</feature>
<evidence type="ECO:0000256" key="1">
    <source>
        <dbReference type="ARBA" id="ARBA00004141"/>
    </source>
</evidence>
<feature type="transmembrane region" description="Helical" evidence="6">
    <location>
        <begin position="501"/>
        <end position="521"/>
    </location>
</feature>
<comment type="similarity">
    <text evidence="2">Belongs to the major facilitator superfamily. Proton-dependent oligopeptide transporter (POT/PTR) (TC 2.A.17) family.</text>
</comment>
<dbReference type="PANTHER" id="PTHR11654">
    <property type="entry name" value="OLIGOPEPTIDE TRANSPORTER-RELATED"/>
    <property type="match status" value="1"/>
</dbReference>
<feature type="transmembrane region" description="Helical" evidence="6">
    <location>
        <begin position="112"/>
        <end position="132"/>
    </location>
</feature>
<feature type="transmembrane region" description="Helical" evidence="6">
    <location>
        <begin position="461"/>
        <end position="480"/>
    </location>
</feature>
<dbReference type="Proteomes" id="UP001374535">
    <property type="component" value="Chromosome 6"/>
</dbReference>
<keyword evidence="5 6" id="KW-0472">Membrane</keyword>